<dbReference type="SUPFAM" id="SSF52402">
    <property type="entry name" value="Adenine nucleotide alpha hydrolases-like"/>
    <property type="match status" value="1"/>
</dbReference>
<dbReference type="CDD" id="cd23659">
    <property type="entry name" value="USP_At3g01520-like"/>
    <property type="match status" value="1"/>
</dbReference>
<keyword evidence="2" id="KW-0472">Membrane</keyword>
<dbReference type="InterPro" id="IPR006016">
    <property type="entry name" value="UspA"/>
</dbReference>
<evidence type="ECO:0000313" key="5">
    <source>
        <dbReference type="Proteomes" id="UP001162480"/>
    </source>
</evidence>
<feature type="domain" description="UspA" evidence="3">
    <location>
        <begin position="14"/>
        <end position="142"/>
    </location>
</feature>
<dbReference type="Gene3D" id="3.40.50.620">
    <property type="entry name" value="HUPs"/>
    <property type="match status" value="1"/>
</dbReference>
<feature type="coiled-coil region" evidence="1">
    <location>
        <begin position="71"/>
        <end position="98"/>
    </location>
</feature>
<evidence type="ECO:0000313" key="4">
    <source>
        <dbReference type="EMBL" id="CAI9734297.1"/>
    </source>
</evidence>
<accession>A0AA36BIZ3</accession>
<dbReference type="Proteomes" id="UP001162480">
    <property type="component" value="Chromosome 16"/>
</dbReference>
<evidence type="ECO:0000259" key="3">
    <source>
        <dbReference type="Pfam" id="PF00582"/>
    </source>
</evidence>
<organism evidence="4 5">
    <name type="scientific">Octopus vulgaris</name>
    <name type="common">Common octopus</name>
    <dbReference type="NCBI Taxonomy" id="6645"/>
    <lineage>
        <taxon>Eukaryota</taxon>
        <taxon>Metazoa</taxon>
        <taxon>Spiralia</taxon>
        <taxon>Lophotrochozoa</taxon>
        <taxon>Mollusca</taxon>
        <taxon>Cephalopoda</taxon>
        <taxon>Coleoidea</taxon>
        <taxon>Octopodiformes</taxon>
        <taxon>Octopoda</taxon>
        <taxon>Incirrata</taxon>
        <taxon>Octopodidae</taxon>
        <taxon>Octopus</taxon>
    </lineage>
</organism>
<dbReference type="Pfam" id="PF00582">
    <property type="entry name" value="Usp"/>
    <property type="match status" value="1"/>
</dbReference>
<keyword evidence="2" id="KW-0812">Transmembrane</keyword>
<gene>
    <name evidence="4" type="ORF">OCTVUL_1B025623</name>
</gene>
<feature type="transmembrane region" description="Helical" evidence="2">
    <location>
        <begin position="137"/>
        <end position="158"/>
    </location>
</feature>
<evidence type="ECO:0000256" key="1">
    <source>
        <dbReference type="SAM" id="Coils"/>
    </source>
</evidence>
<keyword evidence="5" id="KW-1185">Reference proteome</keyword>
<keyword evidence="2" id="KW-1133">Transmembrane helix</keyword>
<reference evidence="4" key="1">
    <citation type="submission" date="2023-08" db="EMBL/GenBank/DDBJ databases">
        <authorList>
            <person name="Alioto T."/>
            <person name="Alioto T."/>
            <person name="Gomez Garrido J."/>
        </authorList>
    </citation>
    <scope>NUCLEOTIDE SEQUENCE</scope>
</reference>
<evidence type="ECO:0000256" key="2">
    <source>
        <dbReference type="SAM" id="Phobius"/>
    </source>
</evidence>
<dbReference type="EMBL" id="OX597829">
    <property type="protein sequence ID" value="CAI9734297.1"/>
    <property type="molecule type" value="Genomic_DNA"/>
</dbReference>
<name>A0AA36BIZ3_OCTVU</name>
<protein>
    <submittedName>
        <fullName evidence="4">Stress in QAH OAS sulfhydrylase 3 region-like isoform X3</fullName>
    </submittedName>
</protein>
<sequence length="159" mass="17890">MAFEKKPAEKEQLRTVVLAIDESECSDFAWEYYLQNVYKKRDRIIFVHAPEYTEAINSPLTSGGVDPAIVVELIKKEKEMVRKLMEKYTNKLKMAKLQGRLLQVNGKPGEAIIKVVKTEGATILILGSRGIGKVQRAIMGSVNIANFAAVLTFAYHILY</sequence>
<dbReference type="InterPro" id="IPR014729">
    <property type="entry name" value="Rossmann-like_a/b/a_fold"/>
</dbReference>
<keyword evidence="1" id="KW-0175">Coiled coil</keyword>
<dbReference type="PANTHER" id="PTHR31964:SF113">
    <property type="entry name" value="USPA DOMAIN-CONTAINING PROTEIN"/>
    <property type="match status" value="1"/>
</dbReference>
<proteinExistence type="predicted"/>
<dbReference type="AlphaFoldDB" id="A0AA36BIZ3"/>
<dbReference type="PANTHER" id="PTHR31964">
    <property type="entry name" value="ADENINE NUCLEOTIDE ALPHA HYDROLASES-LIKE SUPERFAMILY PROTEIN"/>
    <property type="match status" value="1"/>
</dbReference>